<organism evidence="1 2">
    <name type="scientific">Gigaspora margarita</name>
    <dbReference type="NCBI Taxonomy" id="4874"/>
    <lineage>
        <taxon>Eukaryota</taxon>
        <taxon>Fungi</taxon>
        <taxon>Fungi incertae sedis</taxon>
        <taxon>Mucoromycota</taxon>
        <taxon>Glomeromycotina</taxon>
        <taxon>Glomeromycetes</taxon>
        <taxon>Diversisporales</taxon>
        <taxon>Gigasporaceae</taxon>
        <taxon>Gigaspora</taxon>
    </lineage>
</organism>
<sequence length="145" mass="16471">MSLTGGAELSHDFENKLAKSLNKNRLIANIISCNPGDYDIDIINVKKSIGSPELQKIKFAFGHLGKEVLGIIVYNSEKLKNSLTKQANKAQQFNIKHKELLKTIPKYNQIIINRSIDIIDSQAKMTYLLYFGKELQKLLHKNDDK</sequence>
<name>A0ABN7UUS1_GIGMA</name>
<evidence type="ECO:0000313" key="1">
    <source>
        <dbReference type="EMBL" id="CAG8675658.1"/>
    </source>
</evidence>
<protein>
    <submittedName>
        <fullName evidence="1">1867_t:CDS:1</fullName>
    </submittedName>
</protein>
<accession>A0ABN7UUS1</accession>
<evidence type="ECO:0000313" key="2">
    <source>
        <dbReference type="Proteomes" id="UP000789901"/>
    </source>
</evidence>
<proteinExistence type="predicted"/>
<dbReference type="EMBL" id="CAJVQB010006026">
    <property type="protein sequence ID" value="CAG8675658.1"/>
    <property type="molecule type" value="Genomic_DNA"/>
</dbReference>
<comment type="caution">
    <text evidence="1">The sequence shown here is derived from an EMBL/GenBank/DDBJ whole genome shotgun (WGS) entry which is preliminary data.</text>
</comment>
<reference evidence="1 2" key="1">
    <citation type="submission" date="2021-06" db="EMBL/GenBank/DDBJ databases">
        <authorList>
            <person name="Kallberg Y."/>
            <person name="Tangrot J."/>
            <person name="Rosling A."/>
        </authorList>
    </citation>
    <scope>NUCLEOTIDE SEQUENCE [LARGE SCALE GENOMIC DNA]</scope>
    <source>
        <strain evidence="1 2">120-4 pot B 10/14</strain>
    </source>
</reference>
<keyword evidence="2" id="KW-1185">Reference proteome</keyword>
<dbReference type="Proteomes" id="UP000789901">
    <property type="component" value="Unassembled WGS sequence"/>
</dbReference>
<gene>
    <name evidence="1" type="ORF">GMARGA_LOCUS10675</name>
</gene>